<keyword evidence="4" id="KW-1185">Reference proteome</keyword>
<dbReference type="CDD" id="cd07012">
    <property type="entry name" value="PBP2_Bug_TTT"/>
    <property type="match status" value="1"/>
</dbReference>
<feature type="chain" id="PRO_5046868744" evidence="2">
    <location>
        <begin position="31"/>
        <end position="319"/>
    </location>
</feature>
<evidence type="ECO:0000313" key="4">
    <source>
        <dbReference type="Proteomes" id="UP001549320"/>
    </source>
</evidence>
<evidence type="ECO:0000313" key="3">
    <source>
        <dbReference type="EMBL" id="MET4580508.1"/>
    </source>
</evidence>
<feature type="signal peptide" evidence="2">
    <location>
        <begin position="1"/>
        <end position="30"/>
    </location>
</feature>
<comment type="caution">
    <text evidence="3">The sequence shown here is derived from an EMBL/GenBank/DDBJ whole genome shotgun (WGS) entry which is preliminary data.</text>
</comment>
<evidence type="ECO:0000256" key="2">
    <source>
        <dbReference type="SAM" id="SignalP"/>
    </source>
</evidence>
<comment type="similarity">
    <text evidence="1">Belongs to the UPF0065 (bug) family.</text>
</comment>
<protein>
    <submittedName>
        <fullName evidence="3">Tripartite-type tricarboxylate transporter receptor subunit TctC</fullName>
    </submittedName>
</protein>
<sequence length="319" mass="34098">MNDRMISRRRAVGVLGALSLPLSGARSAWAQGRQPTMVIPYVPGGAADTFGRMFTDAFGNEINEKFVVENHGGAGGAIGIARVVQAPADGKTLLYTYGNLSLGLIHTLKDAPNILTDLVPVVRTIVTEGIIATGVNSRLKTFDDLLKEAAKEPGKISCADYGELTMSHLMRVAGIQLMRVPYKGGSPGVVDTITGVVDLYAGSANIVMPQIRSGKLRALAVTSPARIAEIPDIPTVREVLPAFRALNYQGLFAPKNTPSAVVERLYGQALSAIKKPEFQQRVVSRNAVVQPMGPDEFRKFMEQDAQDIAAVVKATASSR</sequence>
<dbReference type="Gene3D" id="3.40.190.150">
    <property type="entry name" value="Bordetella uptake gene, domain 1"/>
    <property type="match status" value="1"/>
</dbReference>
<dbReference type="InterPro" id="IPR042100">
    <property type="entry name" value="Bug_dom1"/>
</dbReference>
<proteinExistence type="inferred from homology"/>
<gene>
    <name evidence="3" type="ORF">ABIE13_005655</name>
</gene>
<dbReference type="EMBL" id="JBEPSH010000023">
    <property type="protein sequence ID" value="MET4580508.1"/>
    <property type="molecule type" value="Genomic_DNA"/>
</dbReference>
<name>A0ABV2QHH9_9BURK</name>
<keyword evidence="3" id="KW-0675">Receptor</keyword>
<accession>A0ABV2QHH9</accession>
<dbReference type="PIRSF" id="PIRSF017082">
    <property type="entry name" value="YflP"/>
    <property type="match status" value="1"/>
</dbReference>
<evidence type="ECO:0000256" key="1">
    <source>
        <dbReference type="ARBA" id="ARBA00006987"/>
    </source>
</evidence>
<reference evidence="3 4" key="1">
    <citation type="submission" date="2024-06" db="EMBL/GenBank/DDBJ databases">
        <title>Sorghum-associated microbial communities from plants grown in Nebraska, USA.</title>
        <authorList>
            <person name="Schachtman D."/>
        </authorList>
    </citation>
    <scope>NUCLEOTIDE SEQUENCE [LARGE SCALE GENOMIC DNA]</scope>
    <source>
        <strain evidence="3 4">2709</strain>
    </source>
</reference>
<dbReference type="RefSeq" id="WP_354449491.1">
    <property type="nucleotide sequence ID" value="NZ_JBEPSH010000023.1"/>
</dbReference>
<dbReference type="Pfam" id="PF03401">
    <property type="entry name" value="TctC"/>
    <property type="match status" value="1"/>
</dbReference>
<dbReference type="SUPFAM" id="SSF53850">
    <property type="entry name" value="Periplasmic binding protein-like II"/>
    <property type="match status" value="1"/>
</dbReference>
<dbReference type="InterPro" id="IPR005064">
    <property type="entry name" value="BUG"/>
</dbReference>
<dbReference type="Proteomes" id="UP001549320">
    <property type="component" value="Unassembled WGS sequence"/>
</dbReference>
<dbReference type="Gene3D" id="3.40.190.10">
    <property type="entry name" value="Periplasmic binding protein-like II"/>
    <property type="match status" value="1"/>
</dbReference>
<dbReference type="PANTHER" id="PTHR42928:SF5">
    <property type="entry name" value="BLR1237 PROTEIN"/>
    <property type="match status" value="1"/>
</dbReference>
<organism evidence="3 4">
    <name type="scientific">Ottowia thiooxydans</name>
    <dbReference type="NCBI Taxonomy" id="219182"/>
    <lineage>
        <taxon>Bacteria</taxon>
        <taxon>Pseudomonadati</taxon>
        <taxon>Pseudomonadota</taxon>
        <taxon>Betaproteobacteria</taxon>
        <taxon>Burkholderiales</taxon>
        <taxon>Comamonadaceae</taxon>
        <taxon>Ottowia</taxon>
    </lineage>
</organism>
<dbReference type="PANTHER" id="PTHR42928">
    <property type="entry name" value="TRICARBOXYLATE-BINDING PROTEIN"/>
    <property type="match status" value="1"/>
</dbReference>
<keyword evidence="2" id="KW-0732">Signal</keyword>